<proteinExistence type="predicted"/>
<keyword evidence="3" id="KW-1185">Reference proteome</keyword>
<gene>
    <name evidence="2" type="primary">Dgri\GH24461</name>
    <name evidence="2" type="ORF">Dgri_GH24461</name>
</gene>
<dbReference type="HOGENOM" id="CLU_073677_0_0_1"/>
<accession>B4JTE4</accession>
<evidence type="ECO:0000256" key="1">
    <source>
        <dbReference type="SAM" id="MobiDB-lite"/>
    </source>
</evidence>
<dbReference type="OMA" id="GRCNHKV"/>
<sequence>MERKIFQHLLELKSLQIRSNKLNEAVLVKRAVDDYHKSCVLLGGETGTRLRRYNFSEYTFKNFELFLYETLKGLQKPGTNNFQNINEVYEEAERRLSPDYNAYEKALQCTTKTHRCLHAAHAYTGIPCAAYIPMMNHHTMPKFGFGPYKKAGSVSSFYLPKILTTGRASSGRGGSGVGVGIGVDVGFGGSGKCSHKVALELSHGKSKQLISLPADKLDSNKRYYVTFTVKDTPGQTATIETHKQNQHHYLQQQQTQQQQPQQQSSVPNGK</sequence>
<dbReference type="PhylomeDB" id="B4JTE4"/>
<dbReference type="STRING" id="7222.B4JTE4"/>
<feature type="compositionally biased region" description="Low complexity" evidence="1">
    <location>
        <begin position="247"/>
        <end position="263"/>
    </location>
</feature>
<reference evidence="2 3" key="1">
    <citation type="journal article" date="2007" name="Nature">
        <title>Evolution of genes and genomes on the Drosophila phylogeny.</title>
        <authorList>
            <consortium name="Drosophila 12 Genomes Consortium"/>
            <person name="Clark A.G."/>
            <person name="Eisen M.B."/>
            <person name="Smith D.R."/>
            <person name="Bergman C.M."/>
            <person name="Oliver B."/>
            <person name="Markow T.A."/>
            <person name="Kaufman T.C."/>
            <person name="Kellis M."/>
            <person name="Gelbart W."/>
            <person name="Iyer V.N."/>
            <person name="Pollard D.A."/>
            <person name="Sackton T.B."/>
            <person name="Larracuente A.M."/>
            <person name="Singh N.D."/>
            <person name="Abad J.P."/>
            <person name="Abt D.N."/>
            <person name="Adryan B."/>
            <person name="Aguade M."/>
            <person name="Akashi H."/>
            <person name="Anderson W.W."/>
            <person name="Aquadro C.F."/>
            <person name="Ardell D.H."/>
            <person name="Arguello R."/>
            <person name="Artieri C.G."/>
            <person name="Barbash D.A."/>
            <person name="Barker D."/>
            <person name="Barsanti P."/>
            <person name="Batterham P."/>
            <person name="Batzoglou S."/>
            <person name="Begun D."/>
            <person name="Bhutkar A."/>
            <person name="Blanco E."/>
            <person name="Bosak S.A."/>
            <person name="Bradley R.K."/>
            <person name="Brand A.D."/>
            <person name="Brent M.R."/>
            <person name="Brooks A.N."/>
            <person name="Brown R.H."/>
            <person name="Butlin R.K."/>
            <person name="Caggese C."/>
            <person name="Calvi B.R."/>
            <person name="Bernardo de Carvalho A."/>
            <person name="Caspi A."/>
            <person name="Castrezana S."/>
            <person name="Celniker S.E."/>
            <person name="Chang J.L."/>
            <person name="Chapple C."/>
            <person name="Chatterji S."/>
            <person name="Chinwalla A."/>
            <person name="Civetta A."/>
            <person name="Clifton S.W."/>
            <person name="Comeron J.M."/>
            <person name="Costello J.C."/>
            <person name="Coyne J.A."/>
            <person name="Daub J."/>
            <person name="David R.G."/>
            <person name="Delcher A.L."/>
            <person name="Delehaunty K."/>
            <person name="Do C.B."/>
            <person name="Ebling H."/>
            <person name="Edwards K."/>
            <person name="Eickbush T."/>
            <person name="Evans J.D."/>
            <person name="Filipski A."/>
            <person name="Findeiss S."/>
            <person name="Freyhult E."/>
            <person name="Fulton L."/>
            <person name="Fulton R."/>
            <person name="Garcia A.C."/>
            <person name="Gardiner A."/>
            <person name="Garfield D.A."/>
            <person name="Garvin B.E."/>
            <person name="Gibson G."/>
            <person name="Gilbert D."/>
            <person name="Gnerre S."/>
            <person name="Godfrey J."/>
            <person name="Good R."/>
            <person name="Gotea V."/>
            <person name="Gravely B."/>
            <person name="Greenberg A.J."/>
            <person name="Griffiths-Jones S."/>
            <person name="Gross S."/>
            <person name="Guigo R."/>
            <person name="Gustafson E.A."/>
            <person name="Haerty W."/>
            <person name="Hahn M.W."/>
            <person name="Halligan D.L."/>
            <person name="Halpern A.L."/>
            <person name="Halter G.M."/>
            <person name="Han M.V."/>
            <person name="Heger A."/>
            <person name="Hillier L."/>
            <person name="Hinrichs A.S."/>
            <person name="Holmes I."/>
            <person name="Hoskins R.A."/>
            <person name="Hubisz M.J."/>
            <person name="Hultmark D."/>
            <person name="Huntley M.A."/>
            <person name="Jaffe D.B."/>
            <person name="Jagadeeshan S."/>
            <person name="Jeck W.R."/>
            <person name="Johnson J."/>
            <person name="Jones C.D."/>
            <person name="Jordan W.C."/>
            <person name="Karpen G.H."/>
            <person name="Kataoka E."/>
            <person name="Keightley P.D."/>
            <person name="Kheradpour P."/>
            <person name="Kirkness E.F."/>
            <person name="Koerich L.B."/>
            <person name="Kristiansen K."/>
            <person name="Kudrna D."/>
            <person name="Kulathinal R.J."/>
            <person name="Kumar S."/>
            <person name="Kwok R."/>
            <person name="Lander E."/>
            <person name="Langley C.H."/>
            <person name="Lapoint R."/>
            <person name="Lazzaro B.P."/>
            <person name="Lee S.J."/>
            <person name="Levesque L."/>
            <person name="Li R."/>
            <person name="Lin C.F."/>
            <person name="Lin M.F."/>
            <person name="Lindblad-Toh K."/>
            <person name="Llopart A."/>
            <person name="Long M."/>
            <person name="Low L."/>
            <person name="Lozovsky E."/>
            <person name="Lu J."/>
            <person name="Luo M."/>
            <person name="Machado C.A."/>
            <person name="Makalowski W."/>
            <person name="Marzo M."/>
            <person name="Matsuda M."/>
            <person name="Matzkin L."/>
            <person name="McAllister B."/>
            <person name="McBride C.S."/>
            <person name="McKernan B."/>
            <person name="McKernan K."/>
            <person name="Mendez-Lago M."/>
            <person name="Minx P."/>
            <person name="Mollenhauer M.U."/>
            <person name="Montooth K."/>
            <person name="Mount S.M."/>
            <person name="Mu X."/>
            <person name="Myers E."/>
            <person name="Negre B."/>
            <person name="Newfeld S."/>
            <person name="Nielsen R."/>
            <person name="Noor M.A."/>
            <person name="O'Grady P."/>
            <person name="Pachter L."/>
            <person name="Papaceit M."/>
            <person name="Parisi M.J."/>
            <person name="Parisi M."/>
            <person name="Parts L."/>
            <person name="Pedersen J.S."/>
            <person name="Pesole G."/>
            <person name="Phillippy A.M."/>
            <person name="Ponting C.P."/>
            <person name="Pop M."/>
            <person name="Porcelli D."/>
            <person name="Powell J.R."/>
            <person name="Prohaska S."/>
            <person name="Pruitt K."/>
            <person name="Puig M."/>
            <person name="Quesneville H."/>
            <person name="Ram K.R."/>
            <person name="Rand D."/>
            <person name="Rasmussen M.D."/>
            <person name="Reed L.K."/>
            <person name="Reenan R."/>
            <person name="Reily A."/>
            <person name="Remington K.A."/>
            <person name="Rieger T.T."/>
            <person name="Ritchie M.G."/>
            <person name="Robin C."/>
            <person name="Rogers Y.H."/>
            <person name="Rohde C."/>
            <person name="Rozas J."/>
            <person name="Rubenfield M.J."/>
            <person name="Ruiz A."/>
            <person name="Russo S."/>
            <person name="Salzberg S.L."/>
            <person name="Sanchez-Gracia A."/>
            <person name="Saranga D.J."/>
            <person name="Sato H."/>
            <person name="Schaeffer S.W."/>
            <person name="Schatz M.C."/>
            <person name="Schlenke T."/>
            <person name="Schwartz R."/>
            <person name="Segarra C."/>
            <person name="Singh R.S."/>
            <person name="Sirot L."/>
            <person name="Sirota M."/>
            <person name="Sisneros N.B."/>
            <person name="Smith C.D."/>
            <person name="Smith T.F."/>
            <person name="Spieth J."/>
            <person name="Stage D.E."/>
            <person name="Stark A."/>
            <person name="Stephan W."/>
            <person name="Strausberg R.L."/>
            <person name="Strempel S."/>
            <person name="Sturgill D."/>
            <person name="Sutton G."/>
            <person name="Sutton G.G."/>
            <person name="Tao W."/>
            <person name="Teichmann S."/>
            <person name="Tobari Y.N."/>
            <person name="Tomimura Y."/>
            <person name="Tsolas J.M."/>
            <person name="Valente V.L."/>
            <person name="Venter E."/>
            <person name="Venter J.C."/>
            <person name="Vicario S."/>
            <person name="Vieira F.G."/>
            <person name="Vilella A.J."/>
            <person name="Villasante A."/>
            <person name="Walenz B."/>
            <person name="Wang J."/>
            <person name="Wasserman M."/>
            <person name="Watts T."/>
            <person name="Wilson D."/>
            <person name="Wilson R.K."/>
            <person name="Wing R.A."/>
            <person name="Wolfner M.F."/>
            <person name="Wong A."/>
            <person name="Wong G.K."/>
            <person name="Wu C.I."/>
            <person name="Wu G."/>
            <person name="Yamamoto D."/>
            <person name="Yang H.P."/>
            <person name="Yang S.P."/>
            <person name="Yorke J.A."/>
            <person name="Yoshida K."/>
            <person name="Zdobnov E."/>
            <person name="Zhang P."/>
            <person name="Zhang Y."/>
            <person name="Zimin A.V."/>
            <person name="Baldwin J."/>
            <person name="Abdouelleil A."/>
            <person name="Abdulkadir J."/>
            <person name="Abebe A."/>
            <person name="Abera B."/>
            <person name="Abreu J."/>
            <person name="Acer S.C."/>
            <person name="Aftuck L."/>
            <person name="Alexander A."/>
            <person name="An P."/>
            <person name="Anderson E."/>
            <person name="Anderson S."/>
            <person name="Arachi H."/>
            <person name="Azer M."/>
            <person name="Bachantsang P."/>
            <person name="Barry A."/>
            <person name="Bayul T."/>
            <person name="Berlin A."/>
            <person name="Bessette D."/>
            <person name="Bloom T."/>
            <person name="Blye J."/>
            <person name="Boguslavskiy L."/>
            <person name="Bonnet C."/>
            <person name="Boukhgalter B."/>
            <person name="Bourzgui I."/>
            <person name="Brown A."/>
            <person name="Cahill P."/>
            <person name="Channer S."/>
            <person name="Cheshatsang Y."/>
            <person name="Chuda L."/>
            <person name="Citroen M."/>
            <person name="Collymore A."/>
            <person name="Cooke P."/>
            <person name="Costello M."/>
            <person name="D'Aco K."/>
            <person name="Daza R."/>
            <person name="De Haan G."/>
            <person name="DeGray S."/>
            <person name="DeMaso C."/>
            <person name="Dhargay N."/>
            <person name="Dooley K."/>
            <person name="Dooley E."/>
            <person name="Doricent M."/>
            <person name="Dorje P."/>
            <person name="Dorjee K."/>
            <person name="Dupes A."/>
            <person name="Elong R."/>
            <person name="Falk J."/>
            <person name="Farina A."/>
            <person name="Faro S."/>
            <person name="Ferguson D."/>
            <person name="Fisher S."/>
            <person name="Foley C.D."/>
            <person name="Franke A."/>
            <person name="Friedrich D."/>
            <person name="Gadbois L."/>
            <person name="Gearin G."/>
            <person name="Gearin C.R."/>
            <person name="Giannoukos G."/>
            <person name="Goode T."/>
            <person name="Graham J."/>
            <person name="Grandbois E."/>
            <person name="Grewal S."/>
            <person name="Gyaltsen K."/>
            <person name="Hafez N."/>
            <person name="Hagos B."/>
            <person name="Hall J."/>
            <person name="Henson C."/>
            <person name="Hollinger A."/>
            <person name="Honan T."/>
            <person name="Huard M.D."/>
            <person name="Hughes L."/>
            <person name="Hurhula B."/>
            <person name="Husby M.E."/>
            <person name="Kamat A."/>
            <person name="Kanga B."/>
            <person name="Kashin S."/>
            <person name="Khazanovich D."/>
            <person name="Kisner P."/>
            <person name="Lance K."/>
            <person name="Lara M."/>
            <person name="Lee W."/>
            <person name="Lennon N."/>
            <person name="Letendre F."/>
            <person name="LeVine R."/>
            <person name="Lipovsky A."/>
            <person name="Liu X."/>
            <person name="Liu J."/>
            <person name="Liu S."/>
            <person name="Lokyitsang T."/>
            <person name="Lokyitsang Y."/>
            <person name="Lubonja R."/>
            <person name="Lui A."/>
            <person name="MacDonald P."/>
            <person name="Magnisalis V."/>
            <person name="Maru K."/>
            <person name="Matthews C."/>
            <person name="McCusker W."/>
            <person name="McDonough S."/>
            <person name="Mehta T."/>
            <person name="Meldrim J."/>
            <person name="Meneus L."/>
            <person name="Mihai O."/>
            <person name="Mihalev A."/>
            <person name="Mihova T."/>
            <person name="Mittelman R."/>
            <person name="Mlenga V."/>
            <person name="Montmayeur A."/>
            <person name="Mulrain L."/>
            <person name="Navidi A."/>
            <person name="Naylor J."/>
            <person name="Negash T."/>
            <person name="Nguyen T."/>
            <person name="Nguyen N."/>
            <person name="Nicol R."/>
            <person name="Norbu C."/>
            <person name="Norbu N."/>
            <person name="Novod N."/>
            <person name="O'Neill B."/>
            <person name="Osman S."/>
            <person name="Markiewicz E."/>
            <person name="Oyono O.L."/>
            <person name="Patti C."/>
            <person name="Phunkhang P."/>
            <person name="Pierre F."/>
            <person name="Priest M."/>
            <person name="Raghuraman S."/>
            <person name="Rege F."/>
            <person name="Reyes R."/>
            <person name="Rise C."/>
            <person name="Rogov P."/>
            <person name="Ross K."/>
            <person name="Ryan E."/>
            <person name="Settipalli S."/>
            <person name="Shea T."/>
            <person name="Sherpa N."/>
            <person name="Shi L."/>
            <person name="Shih D."/>
            <person name="Sparrow T."/>
            <person name="Spaulding J."/>
            <person name="Stalker J."/>
            <person name="Stange-Thomann N."/>
            <person name="Stavropoulos S."/>
            <person name="Stone C."/>
            <person name="Strader C."/>
            <person name="Tesfaye S."/>
            <person name="Thomson T."/>
            <person name="Thoulutsang Y."/>
            <person name="Thoulutsang D."/>
            <person name="Topham K."/>
            <person name="Topping I."/>
            <person name="Tsamla T."/>
            <person name="Vassiliev H."/>
            <person name="Vo A."/>
            <person name="Wangchuk T."/>
            <person name="Wangdi T."/>
            <person name="Weiand M."/>
            <person name="Wilkinson J."/>
            <person name="Wilson A."/>
            <person name="Yadav S."/>
            <person name="Young G."/>
            <person name="Yu Q."/>
            <person name="Zembek L."/>
            <person name="Zhong D."/>
            <person name="Zimmer A."/>
            <person name="Zwirko Z."/>
            <person name="Jaffe D.B."/>
            <person name="Alvarez P."/>
            <person name="Brockman W."/>
            <person name="Butler J."/>
            <person name="Chin C."/>
            <person name="Gnerre S."/>
            <person name="Grabherr M."/>
            <person name="Kleber M."/>
            <person name="Mauceli E."/>
            <person name="MacCallum I."/>
        </authorList>
    </citation>
    <scope>NUCLEOTIDE SEQUENCE [LARGE SCALE GENOMIC DNA]</scope>
    <source>
        <strain evidence="3">Tucson 15287-2541.00</strain>
    </source>
</reference>
<dbReference type="AlphaFoldDB" id="B4JTE4"/>
<name>B4JTE4_DROGR</name>
<feature type="region of interest" description="Disordered" evidence="1">
    <location>
        <begin position="242"/>
        <end position="270"/>
    </location>
</feature>
<dbReference type="OrthoDB" id="10258888at2759"/>
<evidence type="ECO:0000313" key="3">
    <source>
        <dbReference type="Proteomes" id="UP000001070"/>
    </source>
</evidence>
<organism evidence="3">
    <name type="scientific">Drosophila grimshawi</name>
    <name type="common">Hawaiian fruit fly</name>
    <name type="synonym">Idiomyia grimshawi</name>
    <dbReference type="NCBI Taxonomy" id="7222"/>
    <lineage>
        <taxon>Eukaryota</taxon>
        <taxon>Metazoa</taxon>
        <taxon>Ecdysozoa</taxon>
        <taxon>Arthropoda</taxon>
        <taxon>Hexapoda</taxon>
        <taxon>Insecta</taxon>
        <taxon>Pterygota</taxon>
        <taxon>Neoptera</taxon>
        <taxon>Endopterygota</taxon>
        <taxon>Diptera</taxon>
        <taxon>Brachycera</taxon>
        <taxon>Muscomorpha</taxon>
        <taxon>Ephydroidea</taxon>
        <taxon>Drosophilidae</taxon>
        <taxon>Drosophila</taxon>
        <taxon>Hawaiian Drosophila</taxon>
    </lineage>
</organism>
<dbReference type="Proteomes" id="UP000001070">
    <property type="component" value="Unassembled WGS sequence"/>
</dbReference>
<evidence type="ECO:0000313" key="2">
    <source>
        <dbReference type="EMBL" id="EDV95034.1"/>
    </source>
</evidence>
<dbReference type="EMBL" id="CH916373">
    <property type="protein sequence ID" value="EDV95034.1"/>
    <property type="molecule type" value="Genomic_DNA"/>
</dbReference>
<dbReference type="eggNOG" id="ENOG502SETA">
    <property type="taxonomic scope" value="Eukaryota"/>
</dbReference>
<protein>
    <submittedName>
        <fullName evidence="2">GH24461</fullName>
    </submittedName>
</protein>